<dbReference type="Pfam" id="PF01476">
    <property type="entry name" value="LysM"/>
    <property type="match status" value="3"/>
</dbReference>
<keyword evidence="3" id="KW-0732">Signal</keyword>
<keyword evidence="7" id="KW-1185">Reference proteome</keyword>
<keyword evidence="2" id="KW-0378">Hydrolase</keyword>
<feature type="chain" id="PRO_5047147366" evidence="3">
    <location>
        <begin position="29"/>
        <end position="394"/>
    </location>
</feature>
<dbReference type="InterPro" id="IPR036779">
    <property type="entry name" value="LysM_dom_sf"/>
</dbReference>
<dbReference type="EMBL" id="JBHTBY010000017">
    <property type="protein sequence ID" value="MFC7322607.1"/>
    <property type="molecule type" value="Genomic_DNA"/>
</dbReference>
<evidence type="ECO:0000256" key="2">
    <source>
        <dbReference type="ARBA" id="ARBA00022801"/>
    </source>
</evidence>
<evidence type="ECO:0000313" key="6">
    <source>
        <dbReference type="EMBL" id="MFC7322607.1"/>
    </source>
</evidence>
<evidence type="ECO:0000259" key="5">
    <source>
        <dbReference type="PROSITE" id="PS51782"/>
    </source>
</evidence>
<organism evidence="6 7">
    <name type="scientific">Halobacillus campisalis</name>
    <dbReference type="NCBI Taxonomy" id="435909"/>
    <lineage>
        <taxon>Bacteria</taxon>
        <taxon>Bacillati</taxon>
        <taxon>Bacillota</taxon>
        <taxon>Bacilli</taxon>
        <taxon>Bacillales</taxon>
        <taxon>Bacillaceae</taxon>
        <taxon>Halobacillus</taxon>
    </lineage>
</organism>
<evidence type="ECO:0000259" key="4">
    <source>
        <dbReference type="PROSITE" id="PS51677"/>
    </source>
</evidence>
<dbReference type="SUPFAM" id="SSF88713">
    <property type="entry name" value="Glycoside hydrolase/deacetylase"/>
    <property type="match status" value="1"/>
</dbReference>
<dbReference type="Proteomes" id="UP001596494">
    <property type="component" value="Unassembled WGS sequence"/>
</dbReference>
<keyword evidence="1" id="KW-0479">Metal-binding</keyword>
<dbReference type="InterPro" id="IPR018392">
    <property type="entry name" value="LysM"/>
</dbReference>
<sequence length="394" mass="41983">MNAKLLRLSVLFILLIAFTLPFSPQVEGASSQFVTKGNTSSKVVALTFDDGADGTNVENILQTLSSNNVKSTFFLTGSGTNHHPQKIKNIVSKGHEIGNHSYSHPDFTKLTAAQIKDELERTEDIIKSTTGRSTKPLFRAPFGAVNSSVLSAVGNAGYKHTIHWNIDTVDWKGNSAADIRNRVLNNIVPGSIVLMHTGAGASGTPGALPGIISNLKNQGYQFVTVSNLLNSGELSSTGTHTVKAGDTLYSLALKYNTSVSKIAAENQLDNVNFLRIGQVLKIPGESTAPPNSPATYTVKSGDTLYSIARKYNTTVSEITSVNQIRNAALIQVGQVLTIPNGSTSEPAAQTYTVKTGDTLYSIALRFGTTVQKIASANNISNPSFIRPGMKLSIS</sequence>
<dbReference type="CDD" id="cd10917">
    <property type="entry name" value="CE4_NodB_like_6s_7s"/>
    <property type="match status" value="1"/>
</dbReference>
<dbReference type="Gene3D" id="3.10.350.10">
    <property type="entry name" value="LysM domain"/>
    <property type="match status" value="3"/>
</dbReference>
<dbReference type="Gene3D" id="3.20.20.370">
    <property type="entry name" value="Glycoside hydrolase/deacetylase"/>
    <property type="match status" value="1"/>
</dbReference>
<name>A0ABW2K8M5_9BACI</name>
<dbReference type="InterPro" id="IPR011330">
    <property type="entry name" value="Glyco_hydro/deAcase_b/a-brl"/>
</dbReference>
<feature type="domain" description="NodB homology" evidence="4">
    <location>
        <begin position="42"/>
        <end position="223"/>
    </location>
</feature>
<dbReference type="CDD" id="cd00118">
    <property type="entry name" value="LysM"/>
    <property type="match status" value="3"/>
</dbReference>
<evidence type="ECO:0000256" key="3">
    <source>
        <dbReference type="SAM" id="SignalP"/>
    </source>
</evidence>
<dbReference type="Pfam" id="PF01522">
    <property type="entry name" value="Polysacc_deac_1"/>
    <property type="match status" value="1"/>
</dbReference>
<gene>
    <name evidence="6" type="ORF">ACFQMN_17220</name>
</gene>
<comment type="caution">
    <text evidence="6">The sequence shown here is derived from an EMBL/GenBank/DDBJ whole genome shotgun (WGS) entry which is preliminary data.</text>
</comment>
<feature type="domain" description="LysM" evidence="5">
    <location>
        <begin position="294"/>
        <end position="338"/>
    </location>
</feature>
<feature type="signal peptide" evidence="3">
    <location>
        <begin position="1"/>
        <end position="28"/>
    </location>
</feature>
<proteinExistence type="predicted"/>
<protein>
    <submittedName>
        <fullName evidence="6">LysM peptidoglycan-binding domain-containing protein</fullName>
    </submittedName>
</protein>
<dbReference type="PANTHER" id="PTHR10587:SF133">
    <property type="entry name" value="CHITIN DEACETYLASE 1-RELATED"/>
    <property type="match status" value="1"/>
</dbReference>
<dbReference type="SUPFAM" id="SSF54106">
    <property type="entry name" value="LysM domain"/>
    <property type="match status" value="3"/>
</dbReference>
<accession>A0ABW2K8M5</accession>
<feature type="domain" description="LysM" evidence="5">
    <location>
        <begin position="238"/>
        <end position="282"/>
    </location>
</feature>
<evidence type="ECO:0000256" key="1">
    <source>
        <dbReference type="ARBA" id="ARBA00022723"/>
    </source>
</evidence>
<dbReference type="InterPro" id="IPR050248">
    <property type="entry name" value="Polysacc_deacetylase_ArnD"/>
</dbReference>
<reference evidence="7" key="1">
    <citation type="journal article" date="2019" name="Int. J. Syst. Evol. Microbiol.">
        <title>The Global Catalogue of Microorganisms (GCM) 10K type strain sequencing project: providing services to taxonomists for standard genome sequencing and annotation.</title>
        <authorList>
            <consortium name="The Broad Institute Genomics Platform"/>
            <consortium name="The Broad Institute Genome Sequencing Center for Infectious Disease"/>
            <person name="Wu L."/>
            <person name="Ma J."/>
        </authorList>
    </citation>
    <scope>NUCLEOTIDE SEQUENCE [LARGE SCALE GENOMIC DNA]</scope>
    <source>
        <strain evidence="7">CCUG 73951</strain>
    </source>
</reference>
<feature type="domain" description="LysM" evidence="5">
    <location>
        <begin position="349"/>
        <end position="393"/>
    </location>
</feature>
<dbReference type="PROSITE" id="PS51782">
    <property type="entry name" value="LYSM"/>
    <property type="match status" value="3"/>
</dbReference>
<dbReference type="InterPro" id="IPR002509">
    <property type="entry name" value="NODB_dom"/>
</dbReference>
<dbReference type="PROSITE" id="PS51677">
    <property type="entry name" value="NODB"/>
    <property type="match status" value="1"/>
</dbReference>
<dbReference type="SMART" id="SM00257">
    <property type="entry name" value="LysM"/>
    <property type="match status" value="3"/>
</dbReference>
<evidence type="ECO:0000313" key="7">
    <source>
        <dbReference type="Proteomes" id="UP001596494"/>
    </source>
</evidence>
<dbReference type="RefSeq" id="WP_289214981.1">
    <property type="nucleotide sequence ID" value="NZ_JAPVRC010000002.1"/>
</dbReference>
<dbReference type="PANTHER" id="PTHR10587">
    <property type="entry name" value="GLYCOSYL TRANSFERASE-RELATED"/>
    <property type="match status" value="1"/>
</dbReference>